<protein>
    <recommendedName>
        <fullName evidence="7">Copper resistance protein D domain-containing protein</fullName>
    </recommendedName>
</protein>
<dbReference type="InterPro" id="IPR008457">
    <property type="entry name" value="Cu-R_CopD_dom"/>
</dbReference>
<evidence type="ECO:0000256" key="4">
    <source>
        <dbReference type="ARBA" id="ARBA00022989"/>
    </source>
</evidence>
<evidence type="ECO:0000256" key="5">
    <source>
        <dbReference type="ARBA" id="ARBA00023136"/>
    </source>
</evidence>
<dbReference type="Proteomes" id="UP000444980">
    <property type="component" value="Unassembled WGS sequence"/>
</dbReference>
<dbReference type="Pfam" id="PF05425">
    <property type="entry name" value="CopD"/>
    <property type="match status" value="1"/>
</dbReference>
<comment type="subcellular location">
    <subcellularLocation>
        <location evidence="1">Cell membrane</location>
        <topology evidence="1">Multi-pass membrane protein</topology>
    </subcellularLocation>
</comment>
<dbReference type="GO" id="GO:0005886">
    <property type="term" value="C:plasma membrane"/>
    <property type="evidence" value="ECO:0007669"/>
    <property type="project" value="UniProtKB-SubCell"/>
</dbReference>
<feature type="transmembrane region" description="Helical" evidence="6">
    <location>
        <begin position="72"/>
        <end position="92"/>
    </location>
</feature>
<name>A0A7I9UVA8_9ACTN</name>
<feature type="transmembrane region" description="Helical" evidence="6">
    <location>
        <begin position="211"/>
        <end position="231"/>
    </location>
</feature>
<comment type="caution">
    <text evidence="8">The sequence shown here is derived from an EMBL/GenBank/DDBJ whole genome shotgun (WGS) entry which is preliminary data.</text>
</comment>
<evidence type="ECO:0000259" key="7">
    <source>
        <dbReference type="Pfam" id="PF05425"/>
    </source>
</evidence>
<feature type="transmembrane region" description="Helical" evidence="6">
    <location>
        <begin position="290"/>
        <end position="311"/>
    </location>
</feature>
<evidence type="ECO:0000313" key="8">
    <source>
        <dbReference type="EMBL" id="GED96883.1"/>
    </source>
</evidence>
<keyword evidence="4 6" id="KW-1133">Transmembrane helix</keyword>
<dbReference type="PANTHER" id="PTHR34820">
    <property type="entry name" value="INNER MEMBRANE PROTEIN YEBZ"/>
    <property type="match status" value="1"/>
</dbReference>
<organism evidence="8 9">
    <name type="scientific">Gordonia crocea</name>
    <dbReference type="NCBI Taxonomy" id="589162"/>
    <lineage>
        <taxon>Bacteria</taxon>
        <taxon>Bacillati</taxon>
        <taxon>Actinomycetota</taxon>
        <taxon>Actinomycetes</taxon>
        <taxon>Mycobacteriales</taxon>
        <taxon>Gordoniaceae</taxon>
        <taxon>Gordonia</taxon>
    </lineage>
</organism>
<dbReference type="PANTHER" id="PTHR34820:SF4">
    <property type="entry name" value="INNER MEMBRANE PROTEIN YEBZ"/>
    <property type="match status" value="1"/>
</dbReference>
<keyword evidence="5 6" id="KW-0472">Membrane</keyword>
<dbReference type="AlphaFoldDB" id="A0A7I9UVA8"/>
<sequence length="314" mass="31068">MAKPVDTDPLRRVAALTAVVCLVVGAGVAVVLAGAAGPGAAVWVRTAALGASVLLVGLGTLEWLGASPSVRLIGGAAAVWLAAGIATVWLDTAERTGASPWRVTVGDFADAWSGRPADAIAVACAGAVLVWALGRLGERIVSPVLAVAGAAAVGLTAVAISGHATVHALGPVVVGAHALAAAWWCGALAALAVTVRGRAGWATALPRYSDFALWAVVVLAVTGVVAAVVNLGLGDGAGVSVLWDTGYGRVVLAKAAALVALIGLAAVHRRRWVPRAQSHRARADESLRRAAVEVAVMAVALGLAAGLAATAPGV</sequence>
<feature type="transmembrane region" description="Helical" evidence="6">
    <location>
        <begin position="168"/>
        <end position="191"/>
    </location>
</feature>
<keyword evidence="3 6" id="KW-0812">Transmembrane</keyword>
<evidence type="ECO:0000313" key="9">
    <source>
        <dbReference type="Proteomes" id="UP000444980"/>
    </source>
</evidence>
<evidence type="ECO:0000256" key="1">
    <source>
        <dbReference type="ARBA" id="ARBA00004651"/>
    </source>
</evidence>
<keyword evidence="9" id="KW-1185">Reference proteome</keyword>
<dbReference type="RefSeq" id="WP_228460676.1">
    <property type="nucleotide sequence ID" value="NZ_BJOU01000001.1"/>
</dbReference>
<reference evidence="9" key="1">
    <citation type="submission" date="2019-06" db="EMBL/GenBank/DDBJ databases">
        <title>Gordonia isolated from sludge of a wastewater treatment plant.</title>
        <authorList>
            <person name="Tamura T."/>
            <person name="Aoyama K."/>
            <person name="Kang Y."/>
            <person name="Saito S."/>
            <person name="Akiyama N."/>
            <person name="Yazawa K."/>
            <person name="Gonoi T."/>
            <person name="Mikami Y."/>
        </authorList>
    </citation>
    <scope>NUCLEOTIDE SEQUENCE [LARGE SCALE GENOMIC DNA]</scope>
    <source>
        <strain evidence="9">NBRC 107697</strain>
    </source>
</reference>
<feature type="domain" description="Copper resistance protein D" evidence="7">
    <location>
        <begin position="203"/>
        <end position="307"/>
    </location>
</feature>
<feature type="transmembrane region" description="Helical" evidence="6">
    <location>
        <begin position="112"/>
        <end position="133"/>
    </location>
</feature>
<dbReference type="EMBL" id="BJOU01000001">
    <property type="protein sequence ID" value="GED96883.1"/>
    <property type="molecule type" value="Genomic_DNA"/>
</dbReference>
<keyword evidence="2" id="KW-1003">Cell membrane</keyword>
<proteinExistence type="predicted"/>
<feature type="transmembrane region" description="Helical" evidence="6">
    <location>
        <begin position="140"/>
        <end position="162"/>
    </location>
</feature>
<gene>
    <name evidence="8" type="ORF">nbrc107697_09220</name>
</gene>
<evidence type="ECO:0000256" key="3">
    <source>
        <dbReference type="ARBA" id="ARBA00022692"/>
    </source>
</evidence>
<accession>A0A7I9UVA8</accession>
<feature type="transmembrane region" description="Helical" evidence="6">
    <location>
        <begin position="12"/>
        <end position="36"/>
    </location>
</feature>
<evidence type="ECO:0000256" key="6">
    <source>
        <dbReference type="SAM" id="Phobius"/>
    </source>
</evidence>
<dbReference type="InterPro" id="IPR032694">
    <property type="entry name" value="CopC/D"/>
</dbReference>
<dbReference type="GO" id="GO:0006825">
    <property type="term" value="P:copper ion transport"/>
    <property type="evidence" value="ECO:0007669"/>
    <property type="project" value="InterPro"/>
</dbReference>
<feature type="transmembrane region" description="Helical" evidence="6">
    <location>
        <begin position="251"/>
        <end position="269"/>
    </location>
</feature>
<feature type="transmembrane region" description="Helical" evidence="6">
    <location>
        <begin position="42"/>
        <end position="65"/>
    </location>
</feature>
<evidence type="ECO:0000256" key="2">
    <source>
        <dbReference type="ARBA" id="ARBA00022475"/>
    </source>
</evidence>